<organism evidence="2">
    <name type="scientific">Escherichia coli</name>
    <dbReference type="NCBI Taxonomy" id="562"/>
    <lineage>
        <taxon>Bacteria</taxon>
        <taxon>Pseudomonadati</taxon>
        <taxon>Pseudomonadota</taxon>
        <taxon>Gammaproteobacteria</taxon>
        <taxon>Enterobacterales</taxon>
        <taxon>Enterobacteriaceae</taxon>
        <taxon>Escherichia</taxon>
    </lineage>
</organism>
<dbReference type="Gene3D" id="1.20.1280.40">
    <property type="entry name" value="HHA"/>
    <property type="match status" value="1"/>
</dbReference>
<proteinExistence type="inferred from homology"/>
<gene>
    <name evidence="2" type="ORF">MM3_039</name>
</gene>
<evidence type="ECO:0000313" key="2">
    <source>
        <dbReference type="EMBL" id="CCA64371.1"/>
    </source>
</evidence>
<dbReference type="InterPro" id="IPR007985">
    <property type="entry name" value="Hemolysn_expr_modulating_HHA"/>
</dbReference>
<reference evidence="2" key="1">
    <citation type="submission" date="2011-04" db="EMBL/GenBank/DDBJ databases">
        <authorList>
            <person name="Aslett M."/>
        </authorList>
    </citation>
    <scope>NUCLEOTIDE SEQUENCE [LARGE SCALE GENOMIC DNA]</scope>
    <source>
        <strain evidence="2">APEC strain 7122</strain>
        <plasmid evidence="2">pChi7122-3</plasmid>
    </source>
</reference>
<geneLocation type="plasmid" evidence="2">
    <name>pChi7122-3</name>
</geneLocation>
<dbReference type="Pfam" id="PF05321">
    <property type="entry name" value="HHA"/>
    <property type="match status" value="1"/>
</dbReference>
<keyword evidence="2" id="KW-0614">Plasmid</keyword>
<dbReference type="AlphaFoldDB" id="H1ZXW7"/>
<dbReference type="EMBL" id="FR851304">
    <property type="protein sequence ID" value="CCA64371.1"/>
    <property type="molecule type" value="Genomic_DNA"/>
</dbReference>
<dbReference type="SUPFAM" id="SSF68989">
    <property type="entry name" value="Hemolysin expression modulating protein HHA"/>
    <property type="match status" value="1"/>
</dbReference>
<comment type="similarity">
    <text evidence="1">Belongs to the Hha/YmoA/Cnu family.</text>
</comment>
<sequence>MKTKQDWLFQLRRCSTLDTLEKIIEKTKTASLLLSLSRLMPPPITGLQNSQ</sequence>
<reference evidence="2" key="2">
    <citation type="submission" date="2012-01" db="EMBL/GenBank/DDBJ databases">
        <title>New insights into the fitness-associated mechanisms of ExPECs revealed by the genotypic and phenotypic characterization of large plasmids of APEC 7122 (O78:K80:H9).</title>
        <authorList>
            <person name="Mellata M."/>
            <person name="Maddux J."/>
            <person name="Nam T."/>
            <person name="Thomson N."/>
            <person name="Hauser H."/>
            <person name="Stevens N.P."/>
            <person name="Mukhopadhyay S."/>
            <person name="Nickerson C."/>
            <person name="Sarker S."/>
            <person name="Crabbe A."/>
            <person name="Curtis III R."/>
        </authorList>
    </citation>
    <scope>NUCLEOTIDE SEQUENCE [LARGE SCALE GENOMIC DNA]</scope>
    <source>
        <strain evidence="2">APEC strain 7122</strain>
        <plasmid evidence="2">pChi7122-3</plasmid>
    </source>
</reference>
<accession>H1ZXW7</accession>
<name>H1ZXW7_ECOLX</name>
<protein>
    <submittedName>
        <fullName evidence="2">Predicted transcriptional regulator</fullName>
    </submittedName>
</protein>
<dbReference type="InterPro" id="IPR036666">
    <property type="entry name" value="HHA_sf"/>
</dbReference>
<evidence type="ECO:0000256" key="1">
    <source>
        <dbReference type="ARBA" id="ARBA00010526"/>
    </source>
</evidence>